<dbReference type="InterPro" id="IPR013320">
    <property type="entry name" value="ConA-like_dom_sf"/>
</dbReference>
<name>A0ABR2L1K4_9EUKA</name>
<dbReference type="PANTHER" id="PTHR12223:SF28">
    <property type="entry name" value="LECTIN, MANNOSE BINDING 1 LIKE"/>
    <property type="match status" value="1"/>
</dbReference>
<dbReference type="EMBL" id="JAPFFF010000002">
    <property type="protein sequence ID" value="KAK8896582.1"/>
    <property type="molecule type" value="Genomic_DNA"/>
</dbReference>
<keyword evidence="2 6" id="KW-0812">Transmembrane</keyword>
<comment type="subcellular location">
    <subcellularLocation>
        <location evidence="1">Membrane</location>
        <topology evidence="1">Single-pass type I membrane protein</topology>
    </subcellularLocation>
</comment>
<keyword evidence="9" id="KW-1185">Reference proteome</keyword>
<evidence type="ECO:0000259" key="7">
    <source>
        <dbReference type="Pfam" id="PF03388"/>
    </source>
</evidence>
<evidence type="ECO:0000313" key="8">
    <source>
        <dbReference type="EMBL" id="KAK8896582.1"/>
    </source>
</evidence>
<dbReference type="CDD" id="cd07308">
    <property type="entry name" value="lectin_leg-like"/>
    <property type="match status" value="1"/>
</dbReference>
<keyword evidence="5 6" id="KW-0472">Membrane</keyword>
<accession>A0ABR2L1K4</accession>
<feature type="domain" description="L-type lectin-like" evidence="7">
    <location>
        <begin position="28"/>
        <end position="129"/>
    </location>
</feature>
<dbReference type="InterPro" id="IPR051136">
    <property type="entry name" value="Intracellular_Lectin-GPT"/>
</dbReference>
<protein>
    <submittedName>
        <fullName evidence="8">VIP36-like protein</fullName>
    </submittedName>
</protein>
<dbReference type="SUPFAM" id="SSF49899">
    <property type="entry name" value="Concanavalin A-like lectins/glucanases"/>
    <property type="match status" value="1"/>
</dbReference>
<evidence type="ECO:0000313" key="9">
    <source>
        <dbReference type="Proteomes" id="UP001470230"/>
    </source>
</evidence>
<keyword evidence="4 6" id="KW-1133">Transmembrane helix</keyword>
<evidence type="ECO:0000256" key="1">
    <source>
        <dbReference type="ARBA" id="ARBA00004479"/>
    </source>
</evidence>
<keyword evidence="3" id="KW-0732">Signal</keyword>
<reference evidence="8 9" key="1">
    <citation type="submission" date="2024-04" db="EMBL/GenBank/DDBJ databases">
        <title>Tritrichomonas musculus Genome.</title>
        <authorList>
            <person name="Alves-Ferreira E."/>
            <person name="Grigg M."/>
            <person name="Lorenzi H."/>
            <person name="Galac M."/>
        </authorList>
    </citation>
    <scope>NUCLEOTIDE SEQUENCE [LARGE SCALE GENOMIC DNA]</scope>
    <source>
        <strain evidence="8 9">EAF2021</strain>
    </source>
</reference>
<sequence length="486" mass="55868">MYSFSVLIWSSNIRIMFFIFSYFASCSHYSLQPPFNFTNESLPEIGNWTLRDSATNMKKFIRLTPNYQYIQGGICERVPMYSSDWSFEANLSTGSKYGGVGFSFFYSSTICANNVFNFNGLAVWINTTNIYDDGHEVYLLNSTGNLNQVTKGLEPICKIQPQTTPFLFRITKRGEKVIVDTKLSLEPPQFKINASKSINDEKNSQNSVYKNLNGTYINDEGYILCASQKIENIISKGYFSLFATTQKLYDTHDVHSINVSLLSSYNEPENDNSSVVNRKYLDKYYIFRKQLKSLRRMKMPTMMKYVNISKKSNYELDPSLNSIKLNETDEENLYKDSFPIIKESIERASSTVTALQIKKFLSPIIRNQLQKSTSIIDEAVDMLPEVKELLKDIWNECELSMTEIAANISIQMEKIEQEATEYAKSLMGADRYSSEVFLNVIKNSYGDVNDSPIQYVLATICAVELVAYIIFFIYKRKKTMNFKKIS</sequence>
<evidence type="ECO:0000256" key="3">
    <source>
        <dbReference type="ARBA" id="ARBA00022729"/>
    </source>
</evidence>
<dbReference type="InterPro" id="IPR005052">
    <property type="entry name" value="Lectin_leg"/>
</dbReference>
<feature type="transmembrane region" description="Helical" evidence="6">
    <location>
        <begin position="453"/>
        <end position="474"/>
    </location>
</feature>
<evidence type="ECO:0000256" key="6">
    <source>
        <dbReference type="SAM" id="Phobius"/>
    </source>
</evidence>
<evidence type="ECO:0000256" key="5">
    <source>
        <dbReference type="ARBA" id="ARBA00023136"/>
    </source>
</evidence>
<dbReference type="Pfam" id="PF03388">
    <property type="entry name" value="Lectin_leg-like"/>
    <property type="match status" value="1"/>
</dbReference>
<gene>
    <name evidence="8" type="ORF">M9Y10_014490</name>
</gene>
<evidence type="ECO:0000256" key="4">
    <source>
        <dbReference type="ARBA" id="ARBA00022989"/>
    </source>
</evidence>
<dbReference type="Gene3D" id="2.60.120.200">
    <property type="match status" value="1"/>
</dbReference>
<evidence type="ECO:0000256" key="2">
    <source>
        <dbReference type="ARBA" id="ARBA00022692"/>
    </source>
</evidence>
<proteinExistence type="predicted"/>
<dbReference type="Proteomes" id="UP001470230">
    <property type="component" value="Unassembled WGS sequence"/>
</dbReference>
<dbReference type="PANTHER" id="PTHR12223">
    <property type="entry name" value="VESICULAR MANNOSE-BINDING LECTIN"/>
    <property type="match status" value="1"/>
</dbReference>
<organism evidence="8 9">
    <name type="scientific">Tritrichomonas musculus</name>
    <dbReference type="NCBI Taxonomy" id="1915356"/>
    <lineage>
        <taxon>Eukaryota</taxon>
        <taxon>Metamonada</taxon>
        <taxon>Parabasalia</taxon>
        <taxon>Tritrichomonadida</taxon>
        <taxon>Tritrichomonadidae</taxon>
        <taxon>Tritrichomonas</taxon>
    </lineage>
</organism>
<comment type="caution">
    <text evidence="8">The sequence shown here is derived from an EMBL/GenBank/DDBJ whole genome shotgun (WGS) entry which is preliminary data.</text>
</comment>